<dbReference type="Proteomes" id="UP000199585">
    <property type="component" value="Unassembled WGS sequence"/>
</dbReference>
<protein>
    <recommendedName>
        <fullName evidence="3">DUF3168 domain-containing protein</fullName>
    </recommendedName>
</protein>
<evidence type="ECO:0000313" key="2">
    <source>
        <dbReference type="Proteomes" id="UP000199585"/>
    </source>
</evidence>
<reference evidence="1 2" key="1">
    <citation type="submission" date="2016-10" db="EMBL/GenBank/DDBJ databases">
        <authorList>
            <person name="de Groot N.N."/>
        </authorList>
    </citation>
    <scope>NUCLEOTIDE SEQUENCE [LARGE SCALE GENOMIC DNA]</scope>
    <source>
        <strain evidence="1 2">DSM 16213</strain>
    </source>
</reference>
<dbReference type="RefSeq" id="WP_089897608.1">
    <property type="nucleotide sequence ID" value="NZ_FOCI01000001.1"/>
</dbReference>
<evidence type="ECO:0000313" key="1">
    <source>
        <dbReference type="EMBL" id="SEM43960.1"/>
    </source>
</evidence>
<dbReference type="Gene3D" id="3.30.2000.30">
    <property type="match status" value="1"/>
</dbReference>
<dbReference type="STRING" id="245187.SAMN04488003_101119"/>
<organism evidence="1 2">
    <name type="scientific">Loktanella fryxellensis</name>
    <dbReference type="NCBI Taxonomy" id="245187"/>
    <lineage>
        <taxon>Bacteria</taxon>
        <taxon>Pseudomonadati</taxon>
        <taxon>Pseudomonadota</taxon>
        <taxon>Alphaproteobacteria</taxon>
        <taxon>Rhodobacterales</taxon>
        <taxon>Roseobacteraceae</taxon>
        <taxon>Loktanella</taxon>
    </lineage>
</organism>
<gene>
    <name evidence="1" type="ORF">SAMN04488003_101119</name>
</gene>
<keyword evidence="2" id="KW-1185">Reference proteome</keyword>
<dbReference type="OrthoDB" id="7644395at2"/>
<name>A0A1H7YCV4_9RHOB</name>
<sequence>MSYAMAQALQTAVYARLAGDAALSALVGDAIFDARPAGAVPPLHVALGAEKVRDASDADGAGAVHDLTISVVGTAAGFAGVKAAAAAVNDALAWGALLLTRGRVLDLRLTRAQAARVGSGDVRRIDLIFRARLSDD</sequence>
<accession>A0A1H7YCV4</accession>
<dbReference type="InterPro" id="IPR021508">
    <property type="entry name" value="Gp17-like"/>
</dbReference>
<evidence type="ECO:0008006" key="3">
    <source>
        <dbReference type="Google" id="ProtNLM"/>
    </source>
</evidence>
<dbReference type="InterPro" id="IPR053745">
    <property type="entry name" value="Viral_Tail_Comp_sf"/>
</dbReference>
<dbReference type="AlphaFoldDB" id="A0A1H7YCV4"/>
<proteinExistence type="predicted"/>
<dbReference type="EMBL" id="FOCI01000001">
    <property type="protein sequence ID" value="SEM43960.1"/>
    <property type="molecule type" value="Genomic_DNA"/>
</dbReference>
<dbReference type="Pfam" id="PF11367">
    <property type="entry name" value="Tail_completion_gp17"/>
    <property type="match status" value="1"/>
</dbReference>